<reference evidence="2 3" key="1">
    <citation type="submission" date="2019-11" db="EMBL/GenBank/DDBJ databases">
        <title>Whole genome sequence of Oryza granulata.</title>
        <authorList>
            <person name="Li W."/>
        </authorList>
    </citation>
    <scope>NUCLEOTIDE SEQUENCE [LARGE SCALE GENOMIC DNA]</scope>
    <source>
        <strain evidence="3">cv. Menghai</strain>
        <tissue evidence="2">Leaf</tissue>
    </source>
</reference>
<feature type="compositionally biased region" description="Polar residues" evidence="1">
    <location>
        <begin position="1"/>
        <end position="18"/>
    </location>
</feature>
<protein>
    <submittedName>
        <fullName evidence="2">Uncharacterized protein</fullName>
    </submittedName>
</protein>
<sequence length="112" mass="12281">MRRCQITTRQQQWRTAQPSAAGGRRSLREEAEKGQRSRGAEGTEGGGGSGDLPERRAARSIGRRRRVLLPLLRRLIGELSGVGEADLCRRRERAAICGGVVGYGDRRRLLGG</sequence>
<name>A0A6G1EA22_9ORYZ</name>
<dbReference type="Proteomes" id="UP000479710">
    <property type="component" value="Unassembled WGS sequence"/>
</dbReference>
<gene>
    <name evidence="2" type="ORF">E2562_011386</name>
</gene>
<feature type="region of interest" description="Disordered" evidence="1">
    <location>
        <begin position="1"/>
        <end position="59"/>
    </location>
</feature>
<feature type="compositionally biased region" description="Basic and acidic residues" evidence="1">
    <location>
        <begin position="26"/>
        <end position="41"/>
    </location>
</feature>
<evidence type="ECO:0000313" key="3">
    <source>
        <dbReference type="Proteomes" id="UP000479710"/>
    </source>
</evidence>
<dbReference type="AlphaFoldDB" id="A0A6G1EA22"/>
<keyword evidence="3" id="KW-1185">Reference proteome</keyword>
<organism evidence="2 3">
    <name type="scientific">Oryza meyeriana var. granulata</name>
    <dbReference type="NCBI Taxonomy" id="110450"/>
    <lineage>
        <taxon>Eukaryota</taxon>
        <taxon>Viridiplantae</taxon>
        <taxon>Streptophyta</taxon>
        <taxon>Embryophyta</taxon>
        <taxon>Tracheophyta</taxon>
        <taxon>Spermatophyta</taxon>
        <taxon>Magnoliopsida</taxon>
        <taxon>Liliopsida</taxon>
        <taxon>Poales</taxon>
        <taxon>Poaceae</taxon>
        <taxon>BOP clade</taxon>
        <taxon>Oryzoideae</taxon>
        <taxon>Oryzeae</taxon>
        <taxon>Oryzinae</taxon>
        <taxon>Oryza</taxon>
        <taxon>Oryza meyeriana</taxon>
    </lineage>
</organism>
<proteinExistence type="predicted"/>
<evidence type="ECO:0000313" key="2">
    <source>
        <dbReference type="EMBL" id="KAF0921638.1"/>
    </source>
</evidence>
<dbReference type="EMBL" id="SPHZ02000004">
    <property type="protein sequence ID" value="KAF0921638.1"/>
    <property type="molecule type" value="Genomic_DNA"/>
</dbReference>
<evidence type="ECO:0000256" key="1">
    <source>
        <dbReference type="SAM" id="MobiDB-lite"/>
    </source>
</evidence>
<accession>A0A6G1EA22</accession>
<comment type="caution">
    <text evidence="2">The sequence shown here is derived from an EMBL/GenBank/DDBJ whole genome shotgun (WGS) entry which is preliminary data.</text>
</comment>